<dbReference type="PANTHER" id="PTHR30055:SF234">
    <property type="entry name" value="HTH-TYPE TRANSCRIPTIONAL REGULATOR BETI"/>
    <property type="match status" value="1"/>
</dbReference>
<feature type="region of interest" description="Disordered" evidence="5">
    <location>
        <begin position="194"/>
        <end position="218"/>
    </location>
</feature>
<proteinExistence type="predicted"/>
<evidence type="ECO:0000256" key="3">
    <source>
        <dbReference type="ARBA" id="ARBA00023163"/>
    </source>
</evidence>
<name>A0AA35UAH1_METCP</name>
<feature type="compositionally biased region" description="Polar residues" evidence="5">
    <location>
        <begin position="199"/>
        <end position="208"/>
    </location>
</feature>
<evidence type="ECO:0000256" key="2">
    <source>
        <dbReference type="ARBA" id="ARBA00023125"/>
    </source>
</evidence>
<evidence type="ECO:0000313" key="7">
    <source>
        <dbReference type="EMBL" id="CAI8749763.1"/>
    </source>
</evidence>
<gene>
    <name evidence="7" type="ORF">MCNOR_0629</name>
</gene>
<dbReference type="AlphaFoldDB" id="A0AA35UAH1"/>
<evidence type="ECO:0000256" key="4">
    <source>
        <dbReference type="PROSITE-ProRule" id="PRU00335"/>
    </source>
</evidence>
<evidence type="ECO:0000259" key="6">
    <source>
        <dbReference type="PROSITE" id="PS50977"/>
    </source>
</evidence>
<dbReference type="Pfam" id="PF00440">
    <property type="entry name" value="TetR_N"/>
    <property type="match status" value="1"/>
</dbReference>
<feature type="DNA-binding region" description="H-T-H motif" evidence="4">
    <location>
        <begin position="40"/>
        <end position="59"/>
    </location>
</feature>
<dbReference type="InterPro" id="IPR050109">
    <property type="entry name" value="HTH-type_TetR-like_transc_reg"/>
</dbReference>
<dbReference type="Gene3D" id="1.10.357.10">
    <property type="entry name" value="Tetracycline Repressor, domain 2"/>
    <property type="match status" value="1"/>
</dbReference>
<dbReference type="InterPro" id="IPR001647">
    <property type="entry name" value="HTH_TetR"/>
</dbReference>
<protein>
    <submittedName>
        <fullName evidence="7">Transcriptional regulator, TetR family</fullName>
    </submittedName>
</protein>
<dbReference type="InterPro" id="IPR009057">
    <property type="entry name" value="Homeodomain-like_sf"/>
</dbReference>
<dbReference type="Proteomes" id="UP001158598">
    <property type="component" value="Chromosome"/>
</dbReference>
<organism evidence="7 8">
    <name type="scientific">Methylococcus capsulatus</name>
    <dbReference type="NCBI Taxonomy" id="414"/>
    <lineage>
        <taxon>Bacteria</taxon>
        <taxon>Pseudomonadati</taxon>
        <taxon>Pseudomonadota</taxon>
        <taxon>Gammaproteobacteria</taxon>
        <taxon>Methylococcales</taxon>
        <taxon>Methylococcaceae</taxon>
        <taxon>Methylococcus</taxon>
    </lineage>
</organism>
<dbReference type="GO" id="GO:0003700">
    <property type="term" value="F:DNA-binding transcription factor activity"/>
    <property type="evidence" value="ECO:0007669"/>
    <property type="project" value="TreeGrafter"/>
</dbReference>
<keyword evidence="1" id="KW-0805">Transcription regulation</keyword>
<reference evidence="7" key="1">
    <citation type="submission" date="2023-03" db="EMBL/GenBank/DDBJ databases">
        <authorList>
            <person name="Pearce D."/>
        </authorList>
    </citation>
    <scope>NUCLEOTIDE SEQUENCE</scope>
    <source>
        <strain evidence="7">Mc</strain>
    </source>
</reference>
<feature type="domain" description="HTH tetR-type" evidence="6">
    <location>
        <begin position="17"/>
        <end position="77"/>
    </location>
</feature>
<evidence type="ECO:0000256" key="5">
    <source>
        <dbReference type="SAM" id="MobiDB-lite"/>
    </source>
</evidence>
<evidence type="ECO:0000313" key="8">
    <source>
        <dbReference type="Proteomes" id="UP001158598"/>
    </source>
</evidence>
<sequence>MSTSRPYQSPLREAQSAMTRERILMAAKDYLKKNDIERLTLRRVAELSGVSPPTVYAHFPTMDDLIAAFFQWLKPRLGLDQPLPSLRELATLPDRLFPRYEEYGPLLRNLMNKPSWDRQRLADRDRRHGGWLGAISAELPDHTPEQLRRGGLVVAAFWTPTLWRWLRDTCGFTPEETRLVAGWAIRVLIDALKKDPSSLDGSPSNTLPSPDPDDEFKP</sequence>
<accession>A0AA35UAH1</accession>
<dbReference type="PROSITE" id="PS50977">
    <property type="entry name" value="HTH_TETR_2"/>
    <property type="match status" value="1"/>
</dbReference>
<keyword evidence="3" id="KW-0804">Transcription</keyword>
<dbReference type="GO" id="GO:0000976">
    <property type="term" value="F:transcription cis-regulatory region binding"/>
    <property type="evidence" value="ECO:0007669"/>
    <property type="project" value="TreeGrafter"/>
</dbReference>
<evidence type="ECO:0000256" key="1">
    <source>
        <dbReference type="ARBA" id="ARBA00023015"/>
    </source>
</evidence>
<dbReference type="EMBL" id="OX458332">
    <property type="protein sequence ID" value="CAI8749763.1"/>
    <property type="molecule type" value="Genomic_DNA"/>
</dbReference>
<keyword evidence="2 4" id="KW-0238">DNA-binding</keyword>
<dbReference type="SUPFAM" id="SSF46689">
    <property type="entry name" value="Homeodomain-like"/>
    <property type="match status" value="1"/>
</dbReference>
<dbReference type="PANTHER" id="PTHR30055">
    <property type="entry name" value="HTH-TYPE TRANSCRIPTIONAL REGULATOR RUTR"/>
    <property type="match status" value="1"/>
</dbReference>